<evidence type="ECO:0000259" key="9">
    <source>
        <dbReference type="Pfam" id="PF02771"/>
    </source>
</evidence>
<dbReference type="FunFam" id="1.10.540.10:FF:000002">
    <property type="entry name" value="Acyl-CoA dehydrogenase FadE19"/>
    <property type="match status" value="1"/>
</dbReference>
<dbReference type="FunFam" id="1.20.140.10:FF:000004">
    <property type="entry name" value="Acyl-CoA dehydrogenase FadE25"/>
    <property type="match status" value="1"/>
</dbReference>
<protein>
    <submittedName>
        <fullName evidence="10">Acyl-CoA dehydrogenase domain protein</fullName>
    </submittedName>
</protein>
<dbReference type="PANTHER" id="PTHR43884">
    <property type="entry name" value="ACYL-COA DEHYDROGENASE"/>
    <property type="match status" value="1"/>
</dbReference>
<feature type="domain" description="Acyl-CoA oxidase/dehydrogenase middle" evidence="8">
    <location>
        <begin position="122"/>
        <end position="217"/>
    </location>
</feature>
<dbReference type="FunFam" id="2.40.110.10:FF:000001">
    <property type="entry name" value="Acyl-CoA dehydrogenase, mitochondrial"/>
    <property type="match status" value="1"/>
</dbReference>
<dbReference type="Gene3D" id="1.20.140.10">
    <property type="entry name" value="Butyryl-CoA Dehydrogenase, subunit A, domain 3"/>
    <property type="match status" value="1"/>
</dbReference>
<organism evidence="10 11">
    <name type="scientific">Desulforamulus reducens (strain ATCC BAA-1160 / DSM 100696 / MI-1)</name>
    <name type="common">Desulfotomaculum reducens</name>
    <dbReference type="NCBI Taxonomy" id="349161"/>
    <lineage>
        <taxon>Bacteria</taxon>
        <taxon>Bacillati</taxon>
        <taxon>Bacillota</taxon>
        <taxon>Clostridia</taxon>
        <taxon>Eubacteriales</taxon>
        <taxon>Peptococcaceae</taxon>
        <taxon>Desulforamulus</taxon>
    </lineage>
</organism>
<dbReference type="InterPro" id="IPR009100">
    <property type="entry name" value="AcylCoA_DH/oxidase_NM_dom_sf"/>
</dbReference>
<evidence type="ECO:0000256" key="3">
    <source>
        <dbReference type="ARBA" id="ARBA00022630"/>
    </source>
</evidence>
<dbReference type="Proteomes" id="UP000001556">
    <property type="component" value="Chromosome"/>
</dbReference>
<dbReference type="SUPFAM" id="SSF47203">
    <property type="entry name" value="Acyl-CoA dehydrogenase C-terminal domain-like"/>
    <property type="match status" value="1"/>
</dbReference>
<keyword evidence="11" id="KW-1185">Reference proteome</keyword>
<sequence>MDFRLNDEQQMFRDTIRKFAQKEIAPIAAQTDSTHQFPLETLKKLADMGLMGLPIPEEYGGAGSDYVTFAILVEEIAKVCASTAVILSVHTGLGCMSTYMFGNEEQKERYLKPLCEGKMLGAFALTEPQAGSDAAALKCTAVRKGDKYILNGSKIFITNGGYADMYVTFVRTDPSTKNYNGVTCLIVDKDTPGLVIGKPEEKMGLNGSATVTLTFEDAEVPVENRLLEEGKGFNVAMGLLNGGRITIGAQGLGIAQGALDLTIPYVKGREQFGKPLSAQQGIQFMLADMATEIDASRLLIYRAAWLKSNGLEHAMEASMAKRFATDTAMRVTTDCVQLFGGYGYCKEYQIERYMRDAKITQIYEGANQIQRLVIAKQLLK</sequence>
<feature type="domain" description="Acyl-CoA dehydrogenase/oxidase N-terminal" evidence="9">
    <location>
        <begin position="6"/>
        <end position="118"/>
    </location>
</feature>
<evidence type="ECO:0000256" key="4">
    <source>
        <dbReference type="ARBA" id="ARBA00022827"/>
    </source>
</evidence>
<reference evidence="10 11" key="1">
    <citation type="submission" date="2007-03" db="EMBL/GenBank/DDBJ databases">
        <title>Complete sequence of Desulfotomaculum reducens MI-1.</title>
        <authorList>
            <consortium name="US DOE Joint Genome Institute"/>
            <person name="Copeland A."/>
            <person name="Lucas S."/>
            <person name="Lapidus A."/>
            <person name="Barry K."/>
            <person name="Detter J.C."/>
            <person name="Glavina del Rio T."/>
            <person name="Hammon N."/>
            <person name="Israni S."/>
            <person name="Dalin E."/>
            <person name="Tice H."/>
            <person name="Pitluck S."/>
            <person name="Sims D."/>
            <person name="Brettin T."/>
            <person name="Bruce D."/>
            <person name="Han C."/>
            <person name="Tapia R."/>
            <person name="Schmutz J."/>
            <person name="Larimer F."/>
            <person name="Land M."/>
            <person name="Hauser L."/>
            <person name="Kyrpides N."/>
            <person name="Kim E."/>
            <person name="Tebo B.M."/>
            <person name="Richardson P."/>
        </authorList>
    </citation>
    <scope>NUCLEOTIDE SEQUENCE [LARGE SCALE GENOMIC DNA]</scope>
    <source>
        <strain evidence="10 11">MI-1</strain>
    </source>
</reference>
<dbReference type="InterPro" id="IPR036250">
    <property type="entry name" value="AcylCo_DH-like_C"/>
</dbReference>
<dbReference type="InterPro" id="IPR009075">
    <property type="entry name" value="AcylCo_DH/oxidase_C"/>
</dbReference>
<evidence type="ECO:0000259" key="8">
    <source>
        <dbReference type="Pfam" id="PF02770"/>
    </source>
</evidence>
<evidence type="ECO:0000256" key="1">
    <source>
        <dbReference type="ARBA" id="ARBA00001974"/>
    </source>
</evidence>
<dbReference type="Pfam" id="PF02771">
    <property type="entry name" value="Acyl-CoA_dh_N"/>
    <property type="match status" value="1"/>
</dbReference>
<dbReference type="HOGENOM" id="CLU_018204_0_2_9"/>
<keyword evidence="3 6" id="KW-0285">Flavoprotein</keyword>
<dbReference type="eggNOG" id="COG1960">
    <property type="taxonomic scope" value="Bacteria"/>
</dbReference>
<dbReference type="KEGG" id="drm:Dred_0402"/>
<evidence type="ECO:0000256" key="2">
    <source>
        <dbReference type="ARBA" id="ARBA00009347"/>
    </source>
</evidence>
<dbReference type="Pfam" id="PF00441">
    <property type="entry name" value="Acyl-CoA_dh_1"/>
    <property type="match status" value="1"/>
</dbReference>
<keyword evidence="5 6" id="KW-0560">Oxidoreductase</keyword>
<dbReference type="OrthoDB" id="9802447at2"/>
<dbReference type="GO" id="GO:0050660">
    <property type="term" value="F:flavin adenine dinucleotide binding"/>
    <property type="evidence" value="ECO:0007669"/>
    <property type="project" value="InterPro"/>
</dbReference>
<dbReference type="EMBL" id="CP000612">
    <property type="protein sequence ID" value="ABO48950.1"/>
    <property type="molecule type" value="Genomic_DNA"/>
</dbReference>
<dbReference type="InterPro" id="IPR046373">
    <property type="entry name" value="Acyl-CoA_Oxase/DH_mid-dom_sf"/>
</dbReference>
<dbReference type="InterPro" id="IPR013786">
    <property type="entry name" value="AcylCoA_DH/ox_N"/>
</dbReference>
<dbReference type="CDD" id="cd01158">
    <property type="entry name" value="SCAD_SBCAD"/>
    <property type="match status" value="1"/>
</dbReference>
<dbReference type="RefSeq" id="WP_011876788.1">
    <property type="nucleotide sequence ID" value="NC_009253.1"/>
</dbReference>
<name>A4J1J7_DESRM</name>
<dbReference type="GO" id="GO:0003995">
    <property type="term" value="F:acyl-CoA dehydrogenase activity"/>
    <property type="evidence" value="ECO:0007669"/>
    <property type="project" value="InterPro"/>
</dbReference>
<dbReference type="Gene3D" id="2.40.110.10">
    <property type="entry name" value="Butyryl-CoA Dehydrogenase, subunit A, domain 2"/>
    <property type="match status" value="1"/>
</dbReference>
<dbReference type="PROSITE" id="PS00072">
    <property type="entry name" value="ACYL_COA_DH_1"/>
    <property type="match status" value="1"/>
</dbReference>
<evidence type="ECO:0000256" key="6">
    <source>
        <dbReference type="RuleBase" id="RU362125"/>
    </source>
</evidence>
<dbReference type="SUPFAM" id="SSF56645">
    <property type="entry name" value="Acyl-CoA dehydrogenase NM domain-like"/>
    <property type="match status" value="1"/>
</dbReference>
<dbReference type="STRING" id="349161.Dred_0402"/>
<accession>A4J1J7</accession>
<dbReference type="InterPro" id="IPR006089">
    <property type="entry name" value="Acyl-CoA_DH_CS"/>
</dbReference>
<evidence type="ECO:0000313" key="10">
    <source>
        <dbReference type="EMBL" id="ABO48950.1"/>
    </source>
</evidence>
<dbReference type="Gene3D" id="1.10.540.10">
    <property type="entry name" value="Acyl-CoA dehydrogenase/oxidase, N-terminal domain"/>
    <property type="match status" value="1"/>
</dbReference>
<evidence type="ECO:0000259" key="7">
    <source>
        <dbReference type="Pfam" id="PF00441"/>
    </source>
</evidence>
<dbReference type="InterPro" id="IPR037069">
    <property type="entry name" value="AcylCoA_DH/ox_N_sf"/>
</dbReference>
<dbReference type="PANTHER" id="PTHR43884:SF12">
    <property type="entry name" value="ISOVALERYL-COA DEHYDROGENASE, MITOCHONDRIAL-RELATED"/>
    <property type="match status" value="1"/>
</dbReference>
<feature type="domain" description="Acyl-CoA dehydrogenase/oxidase C-terminal" evidence="7">
    <location>
        <begin position="230"/>
        <end position="379"/>
    </location>
</feature>
<dbReference type="InterPro" id="IPR006091">
    <property type="entry name" value="Acyl-CoA_Oxase/DH_mid-dom"/>
</dbReference>
<evidence type="ECO:0000313" key="11">
    <source>
        <dbReference type="Proteomes" id="UP000001556"/>
    </source>
</evidence>
<comment type="similarity">
    <text evidence="2 6">Belongs to the acyl-CoA dehydrogenase family.</text>
</comment>
<proteinExistence type="inferred from homology"/>
<dbReference type="Pfam" id="PF02770">
    <property type="entry name" value="Acyl-CoA_dh_M"/>
    <property type="match status" value="1"/>
</dbReference>
<dbReference type="AlphaFoldDB" id="A4J1J7"/>
<gene>
    <name evidence="10" type="ordered locus">Dred_0402</name>
</gene>
<dbReference type="PROSITE" id="PS00073">
    <property type="entry name" value="ACYL_COA_DH_2"/>
    <property type="match status" value="1"/>
</dbReference>
<evidence type="ECO:0000256" key="5">
    <source>
        <dbReference type="ARBA" id="ARBA00023002"/>
    </source>
</evidence>
<comment type="cofactor">
    <cofactor evidence="1 6">
        <name>FAD</name>
        <dbReference type="ChEBI" id="CHEBI:57692"/>
    </cofactor>
</comment>
<keyword evidence="4 6" id="KW-0274">FAD</keyword>
<dbReference type="PIRSF" id="PIRSF016578">
    <property type="entry name" value="HsaA"/>
    <property type="match status" value="1"/>
</dbReference>